<comment type="caution">
    <text evidence="2">The sequence shown here is derived from an EMBL/GenBank/DDBJ whole genome shotgun (WGS) entry which is preliminary data.</text>
</comment>
<keyword evidence="1" id="KW-1133">Transmembrane helix</keyword>
<feature type="transmembrane region" description="Helical" evidence="1">
    <location>
        <begin position="92"/>
        <end position="111"/>
    </location>
</feature>
<reference evidence="2 3" key="1">
    <citation type="submission" date="2015-06" db="EMBL/GenBank/DDBJ databases">
        <title>Draft genome of the moderately acidophilic sulfate reducer Candidatus Desulfosporosinus acididurans strain M1.</title>
        <authorList>
            <person name="Poehlein A."/>
            <person name="Petzsch P."/>
            <person name="Johnson B.D."/>
            <person name="Schloemann M."/>
            <person name="Daniel R."/>
            <person name="Muehling M."/>
        </authorList>
    </citation>
    <scope>NUCLEOTIDE SEQUENCE [LARGE SCALE GENOMIC DNA]</scope>
    <source>
        <strain evidence="2 3">M1</strain>
    </source>
</reference>
<evidence type="ECO:0008006" key="4">
    <source>
        <dbReference type="Google" id="ProtNLM"/>
    </source>
</evidence>
<gene>
    <name evidence="2" type="ORF">DEAC_c35890</name>
</gene>
<keyword evidence="1" id="KW-0812">Transmembrane</keyword>
<proteinExistence type="predicted"/>
<feature type="transmembrane region" description="Helical" evidence="1">
    <location>
        <begin position="21"/>
        <end position="43"/>
    </location>
</feature>
<sequence>MSRDNLESLQKRAGSIHIVMEIIFVIGAIIFVAAMIGFIYFFFAPQDKFNVVKGTIDWSITYRLTGSSSFFINMPLNILQPLENSMVVAKHAFLTSMFLLLVKVSLIIYGVKQAADFLNSIANDKAPYVIRNVKRIKKIAYVLIFYSVAVDILSCLLYLIFVTKIFTLDLANVHLSGILSGVLSGGFILVIADLFKYGVFLQDEFNAKL</sequence>
<accession>A0A0J1FLY6</accession>
<name>A0A0J1FLY6_9FIRM</name>
<evidence type="ECO:0000256" key="1">
    <source>
        <dbReference type="SAM" id="Phobius"/>
    </source>
</evidence>
<organism evidence="2 3">
    <name type="scientific">Desulfosporosinus acididurans</name>
    <dbReference type="NCBI Taxonomy" id="476652"/>
    <lineage>
        <taxon>Bacteria</taxon>
        <taxon>Bacillati</taxon>
        <taxon>Bacillota</taxon>
        <taxon>Clostridia</taxon>
        <taxon>Eubacteriales</taxon>
        <taxon>Desulfitobacteriaceae</taxon>
        <taxon>Desulfosporosinus</taxon>
    </lineage>
</organism>
<dbReference type="PATRIC" id="fig|476652.3.peg.3785"/>
<keyword evidence="1" id="KW-0472">Membrane</keyword>
<dbReference type="Proteomes" id="UP000036356">
    <property type="component" value="Unassembled WGS sequence"/>
</dbReference>
<protein>
    <recommendedName>
        <fullName evidence="4">DUF2975 domain-containing protein</fullName>
    </recommendedName>
</protein>
<dbReference type="RefSeq" id="WP_047811381.1">
    <property type="nucleotide sequence ID" value="NZ_LDZY01000014.1"/>
</dbReference>
<keyword evidence="3" id="KW-1185">Reference proteome</keyword>
<dbReference type="STRING" id="476652.DEAC_c35890"/>
<dbReference type="EMBL" id="LDZY01000014">
    <property type="protein sequence ID" value="KLU64387.1"/>
    <property type="molecule type" value="Genomic_DNA"/>
</dbReference>
<dbReference type="AlphaFoldDB" id="A0A0J1FLY6"/>
<evidence type="ECO:0000313" key="2">
    <source>
        <dbReference type="EMBL" id="KLU64387.1"/>
    </source>
</evidence>
<evidence type="ECO:0000313" key="3">
    <source>
        <dbReference type="Proteomes" id="UP000036356"/>
    </source>
</evidence>
<feature type="transmembrane region" description="Helical" evidence="1">
    <location>
        <begin position="139"/>
        <end position="161"/>
    </location>
</feature>
<feature type="transmembrane region" description="Helical" evidence="1">
    <location>
        <begin position="173"/>
        <end position="195"/>
    </location>
</feature>